<dbReference type="OrthoDB" id="3144234at2759"/>
<feature type="compositionally biased region" description="Basic and acidic residues" evidence="1">
    <location>
        <begin position="113"/>
        <end position="125"/>
    </location>
</feature>
<evidence type="ECO:0000313" key="4">
    <source>
        <dbReference type="Proteomes" id="UP000518752"/>
    </source>
</evidence>
<feature type="compositionally biased region" description="Basic and acidic residues" evidence="1">
    <location>
        <begin position="401"/>
        <end position="415"/>
    </location>
</feature>
<dbReference type="Proteomes" id="UP000518752">
    <property type="component" value="Unassembled WGS sequence"/>
</dbReference>
<evidence type="ECO:0000313" key="3">
    <source>
        <dbReference type="EMBL" id="KAF5378639.1"/>
    </source>
</evidence>
<keyword evidence="4" id="KW-1185">Reference proteome</keyword>
<evidence type="ECO:0000256" key="1">
    <source>
        <dbReference type="SAM" id="MobiDB-lite"/>
    </source>
</evidence>
<sequence>MSDDAVAGSDVDGDVDGDGIVARLKDLDIEYYPPILSKQQLLDRYRKGFHVAFNDPRVQRISSLPRYAAYTAAKSASGDELDIPLKPNKSTSSLLSYATRKDISSKRQISAKDTPRSRANPQDKSDSRRAWLTGWLLINGMFACHISHMRPCCHLRVQFAHILLPKSERTNTRLLSIYEFILGMEQGTLNIHSRLFLLPLKANIHHFIDDDVFAAVPSYDDLVGVNTFFRMVLNRLTLDDVSEDLSNEQQDEMKGLQSLWEQKRLGVDALKLPSFRDGRIHRYHVLIHPHSFVPEVREDLIKDKSCDFYSHLSPFAAFLNTLRILRNWADGYQVPAHKSVKNVTLAEALKLSDPSIPNGRAILAEFRQALSLLDDILSFYKAPASVDVFGGRALDGDDGDDAKTDQDRDRETNNETFRRYGLTGLKLGQWNEKATGGKQAGGLKEKGAENRDGAPNNSLSPDLLDELNLPCEGDLFTLQCYESLTDDWSFDDSDDGDIIEEPNAHDFSLGPSPAQQVVLDWRRSWYSSSVSTSSTWVGLEQGLLPLVPVPQKGGMYKNQTWVEYQCSLVDKIYSSSSQFEQDYSPGNQQEAFKMLSKLGLDIQSRDDLRHRWKVDERKGVKRTLENWGRHAPYAFTGCPAHVEIIETIDGSSVNWIAGIITHNEGCIKARLERHPPVPLHEYWVALDQLHNGARRYNCDSEMIAGNLYDGMHMYNPTKANVRYAFLPTDHASLYRKAAKSIDIDSRELPQYNIDDWLNPESSRYNPEVFQAVFYYPARVEAGERFEICVATPEMDQAAHKYAHHSQMILDSTFGICSSRLLLFIAMAIDEDRKGLPIAFFLFSAAAEAKATHASYDPEVLTRLMSRWKAHLTQKFGDFEPFSYITDTDTKERGALLAIFPRIILLICKFHLRQRWTNNRKKRFRTSIGGTFWVVAVLESAIIRMVSEMGRLRSVIGRKEFGYLGQRFDWFTGRFGDGPIKEEVKNANERFRLMICLLLVLVLPMQIHRLVAHQPFTMVEGDKNPSLLSWNVRDPPTMAINSDGIPGRKLYPHELAFAATNPLVTTLRILCGIFPDSDSWRIEAHNPRGVTVRDVLKAIYDAFQQPYPHEEFSALSAKTQRRILDSYYARVRATADARATWEAGIQRGDGLMKHFWFGGLSSSFTDDPEMESTCILSMRIEEDTLALSSPTGIVPSPFR</sequence>
<dbReference type="Pfam" id="PF20415">
    <property type="entry name" value="DUF6699"/>
    <property type="match status" value="1"/>
</dbReference>
<reference evidence="3 4" key="1">
    <citation type="journal article" date="2020" name="ISME J.">
        <title>Uncovering the hidden diversity of litter-decomposition mechanisms in mushroom-forming fungi.</title>
        <authorList>
            <person name="Floudas D."/>
            <person name="Bentzer J."/>
            <person name="Ahren D."/>
            <person name="Johansson T."/>
            <person name="Persson P."/>
            <person name="Tunlid A."/>
        </authorList>
    </citation>
    <scope>NUCLEOTIDE SEQUENCE [LARGE SCALE GENOMIC DNA]</scope>
    <source>
        <strain evidence="3 4">CBS 406.79</strain>
    </source>
</reference>
<name>A0A8H5M2X4_9AGAR</name>
<feature type="compositionally biased region" description="Basic and acidic residues" evidence="1">
    <location>
        <begin position="443"/>
        <end position="452"/>
    </location>
</feature>
<accession>A0A8H5M2X4</accession>
<feature type="region of interest" description="Disordered" evidence="1">
    <location>
        <begin position="395"/>
        <end position="415"/>
    </location>
</feature>
<dbReference type="AlphaFoldDB" id="A0A8H5M2X4"/>
<feature type="region of interest" description="Disordered" evidence="1">
    <location>
        <begin position="431"/>
        <end position="459"/>
    </location>
</feature>
<feature type="domain" description="DUF6699" evidence="2">
    <location>
        <begin position="1027"/>
        <end position="1161"/>
    </location>
</feature>
<dbReference type="EMBL" id="JAACJN010000075">
    <property type="protein sequence ID" value="KAF5378639.1"/>
    <property type="molecule type" value="Genomic_DNA"/>
</dbReference>
<evidence type="ECO:0000259" key="2">
    <source>
        <dbReference type="Pfam" id="PF20415"/>
    </source>
</evidence>
<proteinExistence type="predicted"/>
<dbReference type="InterPro" id="IPR046522">
    <property type="entry name" value="DUF6699"/>
</dbReference>
<protein>
    <recommendedName>
        <fullName evidence="2">DUF6699 domain-containing protein</fullName>
    </recommendedName>
</protein>
<organism evidence="3 4">
    <name type="scientific">Collybiopsis confluens</name>
    <dbReference type="NCBI Taxonomy" id="2823264"/>
    <lineage>
        <taxon>Eukaryota</taxon>
        <taxon>Fungi</taxon>
        <taxon>Dikarya</taxon>
        <taxon>Basidiomycota</taxon>
        <taxon>Agaricomycotina</taxon>
        <taxon>Agaricomycetes</taxon>
        <taxon>Agaricomycetidae</taxon>
        <taxon>Agaricales</taxon>
        <taxon>Marasmiineae</taxon>
        <taxon>Omphalotaceae</taxon>
        <taxon>Collybiopsis</taxon>
    </lineage>
</organism>
<comment type="caution">
    <text evidence="3">The sequence shown here is derived from an EMBL/GenBank/DDBJ whole genome shotgun (WGS) entry which is preliminary data.</text>
</comment>
<gene>
    <name evidence="3" type="ORF">D9757_009510</name>
</gene>
<feature type="region of interest" description="Disordered" evidence="1">
    <location>
        <begin position="105"/>
        <end position="125"/>
    </location>
</feature>